<dbReference type="SMART" id="SM00960">
    <property type="entry name" value="Robl_LC7"/>
    <property type="match status" value="1"/>
</dbReference>
<dbReference type="SUPFAM" id="SSF103196">
    <property type="entry name" value="Roadblock/LC7 domain"/>
    <property type="match status" value="1"/>
</dbReference>
<dbReference type="Gene3D" id="3.30.450.30">
    <property type="entry name" value="Dynein light chain 2a, cytoplasmic"/>
    <property type="match status" value="1"/>
</dbReference>
<proteinExistence type="predicted"/>
<evidence type="ECO:0000313" key="2">
    <source>
        <dbReference type="EMBL" id="GAA2724549.1"/>
    </source>
</evidence>
<dbReference type="EMBL" id="BAAATZ010000007">
    <property type="protein sequence ID" value="GAA2724549.1"/>
    <property type="molecule type" value="Genomic_DNA"/>
</dbReference>
<feature type="domain" description="Roadblock/LAMTOR2" evidence="1">
    <location>
        <begin position="6"/>
        <end position="95"/>
    </location>
</feature>
<evidence type="ECO:0000313" key="3">
    <source>
        <dbReference type="Proteomes" id="UP001501842"/>
    </source>
</evidence>
<organism evidence="2 3">
    <name type="scientific">Actinocorallia aurantiaca</name>
    <dbReference type="NCBI Taxonomy" id="46204"/>
    <lineage>
        <taxon>Bacteria</taxon>
        <taxon>Bacillati</taxon>
        <taxon>Actinomycetota</taxon>
        <taxon>Actinomycetes</taxon>
        <taxon>Streptosporangiales</taxon>
        <taxon>Thermomonosporaceae</taxon>
        <taxon>Actinocorallia</taxon>
    </lineage>
</organism>
<evidence type="ECO:0000259" key="1">
    <source>
        <dbReference type="SMART" id="SM00960"/>
    </source>
</evidence>
<comment type="caution">
    <text evidence="2">The sequence shown here is derived from an EMBL/GenBank/DDBJ whole genome shotgun (WGS) entry which is preliminary data.</text>
</comment>
<dbReference type="Proteomes" id="UP001501842">
    <property type="component" value="Unassembled WGS sequence"/>
</dbReference>
<name>A0ABN3U594_9ACTN</name>
<keyword evidence="3" id="KW-1185">Reference proteome</keyword>
<protein>
    <submittedName>
        <fullName evidence="2">Roadblock/LC7 domain-containing protein</fullName>
    </submittedName>
</protein>
<accession>A0ABN3U594</accession>
<dbReference type="Pfam" id="PF03259">
    <property type="entry name" value="Robl_LC7"/>
    <property type="match status" value="1"/>
</dbReference>
<gene>
    <name evidence="2" type="ORF">GCM10010439_22430</name>
</gene>
<dbReference type="InterPro" id="IPR004942">
    <property type="entry name" value="Roadblock/LAMTOR2_dom"/>
</dbReference>
<sequence>MNNELTAEMLGLRKRVVGVTGSLVATIDGLLVASDTEESVAADHLAAVAAAGLSIARRTVEVTDRGAFLQTMIQGRKGCTAVYAVGDMALMVVLGDEGLDIGSLHGQSRPALERIGSILTEGE</sequence>
<dbReference type="PANTHER" id="PTHR36222:SF1">
    <property type="entry name" value="SERINE PROTEASE INHIBITOR RV3364C"/>
    <property type="match status" value="1"/>
</dbReference>
<dbReference type="InterPro" id="IPR053141">
    <property type="entry name" value="Mycobact_SerProt_Inhib_Rv3364c"/>
</dbReference>
<dbReference type="PANTHER" id="PTHR36222">
    <property type="entry name" value="SERINE PROTEASE INHIBITOR RV3364C"/>
    <property type="match status" value="1"/>
</dbReference>
<reference evidence="2 3" key="1">
    <citation type="journal article" date="2019" name="Int. J. Syst. Evol. Microbiol.">
        <title>The Global Catalogue of Microorganisms (GCM) 10K type strain sequencing project: providing services to taxonomists for standard genome sequencing and annotation.</title>
        <authorList>
            <consortium name="The Broad Institute Genomics Platform"/>
            <consortium name="The Broad Institute Genome Sequencing Center for Infectious Disease"/>
            <person name="Wu L."/>
            <person name="Ma J."/>
        </authorList>
    </citation>
    <scope>NUCLEOTIDE SEQUENCE [LARGE SCALE GENOMIC DNA]</scope>
    <source>
        <strain evidence="2 3">JCM 8201</strain>
    </source>
</reference>
<dbReference type="RefSeq" id="WP_344450238.1">
    <property type="nucleotide sequence ID" value="NZ_BAAATZ010000007.1"/>
</dbReference>